<dbReference type="SMART" id="SM00563">
    <property type="entry name" value="PlsC"/>
    <property type="match status" value="1"/>
</dbReference>
<keyword evidence="1" id="KW-0472">Membrane</keyword>
<keyword evidence="4" id="KW-1185">Reference proteome</keyword>
<dbReference type="GO" id="GO:0008654">
    <property type="term" value="P:phospholipid biosynthetic process"/>
    <property type="evidence" value="ECO:0007669"/>
    <property type="project" value="TreeGrafter"/>
</dbReference>
<sequence length="731" mass="82041">MSETIRKSEKKQASKAHVPDKFEPYTNPFNGENWTIYTLAYDLVLGIFNILFTIFFREVKIRGSQYVPPNGTPTILVCAPHANQFIDPSLVMLKTRQIHRGRGRQTCFITAQKSLQTNKVVKIFGACVGGIPVPRIQDNLVPVDNNIEIFTPDLDNNPRLIKGRCKDASSPNFTKICTVKSLLGLPNYLGNAQISEIIDDETLLLTNPFKIENPKIVKLLTKGCNFKYAEKIDNSKTYQSVFDHLHTKGCVGIFPEGGSHDRPSLLPIKAGVVIMALGAVAADPSMKVHVVPCGLHYFHREKFRSRAVIEYGEPIIVDGELGRQYIESPRDTVSKLLDRVTDSLFSVTENAPDFDTSMTIQAARRLYQPKNHRFSLPLVVEINRRLLVGYKQYQDDPRIIKIKDMVHKYNDELFSMGLKDHQVEDLRTSFIGGIKSLIILLTRVAKLLVLYAMSVPGVILFSPIFIISAKVSKKKAKQGLKKSLVKIKGTDIIATWKLIVALVLAPILYITYSVTLIILYSQGNRYVNKIWVPFPNKFVQFIYFYALLVFISYSSLKTGEIGTDLWKSLPPLLVTLFSPDYKIQKIKEMRSVLSGEITEVCNDLGPTVFPDFEKFASSNIMKSDTVENSERIKEINDTLKVYPNRSRSGSVGSHVSNALSRVNSRGSLTDIPIFSDGRINDSESVFSGMSENEWSEGTPVTSTSEKVANGASKIASLVREQWQENDHDKAD</sequence>
<dbReference type="EMBL" id="PUHR01000251">
    <property type="protein sequence ID" value="KAG0656740.1"/>
    <property type="molecule type" value="Genomic_DNA"/>
</dbReference>
<name>A0A9P6VV92_MAUEX</name>
<dbReference type="OrthoDB" id="2427554at2759"/>
<evidence type="ECO:0000313" key="4">
    <source>
        <dbReference type="Proteomes" id="UP000750334"/>
    </source>
</evidence>
<dbReference type="InterPro" id="IPR002123">
    <property type="entry name" value="Plipid/glycerol_acylTrfase"/>
</dbReference>
<keyword evidence="1" id="KW-0812">Transmembrane</keyword>
<dbReference type="Pfam" id="PF01553">
    <property type="entry name" value="Acyltransferase"/>
    <property type="match status" value="1"/>
</dbReference>
<proteinExistence type="predicted"/>
<dbReference type="SUPFAM" id="SSF69593">
    <property type="entry name" value="Glycerol-3-phosphate (1)-acyltransferase"/>
    <property type="match status" value="1"/>
</dbReference>
<feature type="transmembrane region" description="Helical" evidence="1">
    <location>
        <begin position="538"/>
        <end position="556"/>
    </location>
</feature>
<evidence type="ECO:0000256" key="1">
    <source>
        <dbReference type="SAM" id="Phobius"/>
    </source>
</evidence>
<keyword evidence="1" id="KW-1133">Transmembrane helix</keyword>
<feature type="transmembrane region" description="Helical" evidence="1">
    <location>
        <begin position="34"/>
        <end position="56"/>
    </location>
</feature>
<feature type="domain" description="Phospholipid/glycerol acyltransferase" evidence="2">
    <location>
        <begin position="75"/>
        <end position="298"/>
    </location>
</feature>
<dbReference type="GO" id="GO:0016287">
    <property type="term" value="F:glycerone-phosphate O-acyltransferase activity"/>
    <property type="evidence" value="ECO:0007669"/>
    <property type="project" value="TreeGrafter"/>
</dbReference>
<feature type="transmembrane region" description="Helical" evidence="1">
    <location>
        <begin position="451"/>
        <end position="471"/>
    </location>
</feature>
<dbReference type="AlphaFoldDB" id="A0A9P6VV92"/>
<dbReference type="InterPro" id="IPR052744">
    <property type="entry name" value="GPAT/DAPAT"/>
</dbReference>
<gene>
    <name evidence="3" type="ORF">C6P45_002625</name>
</gene>
<evidence type="ECO:0000259" key="2">
    <source>
        <dbReference type="SMART" id="SM00563"/>
    </source>
</evidence>
<dbReference type="Proteomes" id="UP000750334">
    <property type="component" value="Unassembled WGS sequence"/>
</dbReference>
<dbReference type="GO" id="GO:0004366">
    <property type="term" value="F:glycerol-3-phosphate O-acyltransferase activity"/>
    <property type="evidence" value="ECO:0007669"/>
    <property type="project" value="TreeGrafter"/>
</dbReference>
<accession>A0A9P6VV92</accession>
<comment type="caution">
    <text evidence="3">The sequence shown here is derived from an EMBL/GenBank/DDBJ whole genome shotgun (WGS) entry which is preliminary data.</text>
</comment>
<dbReference type="PANTHER" id="PTHR31605:SF2">
    <property type="entry name" value="GLYCEROL-3-PHOSPHATE O-ACYLTRANSFERASE 2"/>
    <property type="match status" value="1"/>
</dbReference>
<protein>
    <recommendedName>
        <fullName evidence="2">Phospholipid/glycerol acyltransferase domain-containing protein</fullName>
    </recommendedName>
</protein>
<reference evidence="3 4" key="1">
    <citation type="submission" date="2020-11" db="EMBL/GenBank/DDBJ databases">
        <title>Kefir isolates.</title>
        <authorList>
            <person name="Marcisauskas S."/>
            <person name="Kim Y."/>
            <person name="Blasche S."/>
        </authorList>
    </citation>
    <scope>NUCLEOTIDE SEQUENCE [LARGE SCALE GENOMIC DNA]</scope>
    <source>
        <strain evidence="3 4">OG2</strain>
    </source>
</reference>
<dbReference type="PANTHER" id="PTHR31605">
    <property type="entry name" value="GLYCEROL-3-PHOSPHATE O-ACYLTRANSFERASE 1"/>
    <property type="match status" value="1"/>
</dbReference>
<feature type="transmembrane region" description="Helical" evidence="1">
    <location>
        <begin position="492"/>
        <end position="518"/>
    </location>
</feature>
<evidence type="ECO:0000313" key="3">
    <source>
        <dbReference type="EMBL" id="KAG0656740.1"/>
    </source>
</evidence>
<organism evidence="3 4">
    <name type="scientific">Maudiozyma exigua</name>
    <name type="common">Yeast</name>
    <name type="synonym">Kazachstania exigua</name>
    <dbReference type="NCBI Taxonomy" id="34358"/>
    <lineage>
        <taxon>Eukaryota</taxon>
        <taxon>Fungi</taxon>
        <taxon>Dikarya</taxon>
        <taxon>Ascomycota</taxon>
        <taxon>Saccharomycotina</taxon>
        <taxon>Saccharomycetes</taxon>
        <taxon>Saccharomycetales</taxon>
        <taxon>Saccharomycetaceae</taxon>
        <taxon>Maudiozyma</taxon>
    </lineage>
</organism>